<proteinExistence type="predicted"/>
<feature type="transmembrane region" description="Helical" evidence="2">
    <location>
        <begin position="772"/>
        <end position="793"/>
    </location>
</feature>
<organism evidence="3 4">
    <name type="scientific">Cyclotella atomus</name>
    <dbReference type="NCBI Taxonomy" id="382360"/>
    <lineage>
        <taxon>Eukaryota</taxon>
        <taxon>Sar</taxon>
        <taxon>Stramenopiles</taxon>
        <taxon>Ochrophyta</taxon>
        <taxon>Bacillariophyta</taxon>
        <taxon>Coscinodiscophyceae</taxon>
        <taxon>Thalassiosirophycidae</taxon>
        <taxon>Stephanodiscales</taxon>
        <taxon>Stephanodiscaceae</taxon>
        <taxon>Cyclotella</taxon>
    </lineage>
</organism>
<feature type="region of interest" description="Disordered" evidence="1">
    <location>
        <begin position="223"/>
        <end position="286"/>
    </location>
</feature>
<evidence type="ECO:0000313" key="4">
    <source>
        <dbReference type="Proteomes" id="UP001530400"/>
    </source>
</evidence>
<keyword evidence="2" id="KW-0812">Transmembrane</keyword>
<feature type="region of interest" description="Disordered" evidence="1">
    <location>
        <begin position="865"/>
        <end position="914"/>
    </location>
</feature>
<feature type="region of interest" description="Disordered" evidence="1">
    <location>
        <begin position="454"/>
        <end position="501"/>
    </location>
</feature>
<feature type="region of interest" description="Disordered" evidence="1">
    <location>
        <begin position="156"/>
        <end position="211"/>
    </location>
</feature>
<feature type="region of interest" description="Disordered" evidence="1">
    <location>
        <begin position="800"/>
        <end position="834"/>
    </location>
</feature>
<feature type="compositionally biased region" description="Polar residues" evidence="1">
    <location>
        <begin position="800"/>
        <end position="812"/>
    </location>
</feature>
<feature type="region of interest" description="Disordered" evidence="1">
    <location>
        <begin position="52"/>
        <end position="81"/>
    </location>
</feature>
<feature type="compositionally biased region" description="Polar residues" evidence="1">
    <location>
        <begin position="174"/>
        <end position="203"/>
    </location>
</feature>
<dbReference type="AlphaFoldDB" id="A0ABD3MU12"/>
<feature type="compositionally biased region" description="Low complexity" evidence="1">
    <location>
        <begin position="66"/>
        <end position="78"/>
    </location>
</feature>
<comment type="caution">
    <text evidence="3">The sequence shown here is derived from an EMBL/GenBank/DDBJ whole genome shotgun (WGS) entry which is preliminary data.</text>
</comment>
<dbReference type="EMBL" id="JALLPJ020001402">
    <property type="protein sequence ID" value="KAL3765441.1"/>
    <property type="molecule type" value="Genomic_DNA"/>
</dbReference>
<feature type="compositionally biased region" description="Low complexity" evidence="1">
    <location>
        <begin position="865"/>
        <end position="875"/>
    </location>
</feature>
<feature type="region of interest" description="Disordered" evidence="1">
    <location>
        <begin position="1"/>
        <end position="26"/>
    </location>
</feature>
<evidence type="ECO:0000256" key="1">
    <source>
        <dbReference type="SAM" id="MobiDB-lite"/>
    </source>
</evidence>
<dbReference type="Proteomes" id="UP001530400">
    <property type="component" value="Unassembled WGS sequence"/>
</dbReference>
<accession>A0ABD3MU12</accession>
<feature type="compositionally biased region" description="Low complexity" evidence="1">
    <location>
        <begin position="469"/>
        <end position="501"/>
    </location>
</feature>
<reference evidence="3 4" key="1">
    <citation type="submission" date="2024-10" db="EMBL/GenBank/DDBJ databases">
        <title>Updated reference genomes for cyclostephanoid diatoms.</title>
        <authorList>
            <person name="Roberts W.R."/>
            <person name="Alverson A.J."/>
        </authorList>
    </citation>
    <scope>NUCLEOTIDE SEQUENCE [LARGE SCALE GENOMIC DNA]</scope>
    <source>
        <strain evidence="3 4">AJA010-31</strain>
    </source>
</reference>
<gene>
    <name evidence="3" type="ORF">ACHAWO_011523</name>
</gene>
<protein>
    <recommendedName>
        <fullName evidence="5">DNRLRE domain-containing protein</fullName>
    </recommendedName>
</protein>
<feature type="region of interest" description="Disordered" evidence="1">
    <location>
        <begin position="646"/>
        <end position="682"/>
    </location>
</feature>
<keyword evidence="4" id="KW-1185">Reference proteome</keyword>
<name>A0ABD3MU12_9STRA</name>
<evidence type="ECO:0000256" key="2">
    <source>
        <dbReference type="SAM" id="Phobius"/>
    </source>
</evidence>
<feature type="compositionally biased region" description="Low complexity" evidence="1">
    <location>
        <begin position="899"/>
        <end position="913"/>
    </location>
</feature>
<feature type="compositionally biased region" description="Polar residues" evidence="1">
    <location>
        <begin position="669"/>
        <end position="682"/>
    </location>
</feature>
<feature type="compositionally biased region" description="Low complexity" evidence="1">
    <location>
        <begin position="225"/>
        <end position="240"/>
    </location>
</feature>
<evidence type="ECO:0000313" key="3">
    <source>
        <dbReference type="EMBL" id="KAL3765441.1"/>
    </source>
</evidence>
<keyword evidence="2" id="KW-0472">Membrane</keyword>
<evidence type="ECO:0008006" key="5">
    <source>
        <dbReference type="Google" id="ProtNLM"/>
    </source>
</evidence>
<feature type="compositionally biased region" description="Low complexity" evidence="1">
    <location>
        <begin position="1"/>
        <end position="18"/>
    </location>
</feature>
<keyword evidence="2" id="KW-1133">Transmembrane helix</keyword>
<sequence>MDKTQDSAAANSNQSTTSNEEHDRPNLTMPYELHKTQELHCETTSSTFISKSTDDMSSEVNAPSSTGTNPNTPNYNYTMSESSNPKTVHNYFSGLNNEHHNDSCNSLSDYPTDEQTLNTLNSLNSYYRNMFGMDDTPYHRSFTGDSTLEDVSPVDLKEADTTPPSDCEEDQLDSSKVNASNDQGALNQSIHSSNDSMENNVQQKKMKMDRPNRFHILEMAKRRMGMASSSARKSSPPSSADEMDAAASGGGGGDDAASETKAPKNTPAANMAPSQDDKSNSETDSDTFLGDAIVENVAPASTSFEPNPIVGNSDESLPSYNVYASNLSQSTMTQSTNRGLQNAFVNVGGDTTVYSNAGPKSEEGSFLGGAIVENVSTPTLAAYSSSQSRPTNSDESLPSYNIHASTLSQSTKTTSTTRGLPNAFVNVGGDAYVYSSPRPLNSPINASFETATSPSTVVASGSKPRVADSSTSSSGTTSSGNAASESVTTSSGTSESMPSTSAKDLYKSTLLAAGRPLDSRIPSTASTIVDDMILHESNLAVRNLGHASNDTSPHRKNVIQAAAITPVRRNATGSQASIESYSYNQAYENSDNVTSNPEQSLPIGSTENTFAPNLPEDYSFCPSSKHSTYSTLTDEYRTYYDVSRRTGSTAVTKDRRGNGANVIGDSAPKLQSTPSGPVDVDTTNFVSADDEESFQYDSSSVARPPRSVPSRNFNSWVFSYGSSDHLSSIIQYPSADAGDTSGRNAEGYVDEEAAMRYASLHRPRRGCLPKSLIWAAVVLLAVSLATVAFGVLWQNDDNAQTSTSLGIPVSTNGDEESSPSEHKPGHFPAFPELILPPSSPLTSSPVLPKPSAPIASIAIELSINQPSNSPSQSSPKLPIEEVVESDAPSSKPAPRPSTEETTSQPTTASPTISIQAVDESKTYTAKIIVSRDTYIRSNSSIWNYGSSDFLRVDRDPRAISVMAFDINPNNDLIQSSRQHYDALNENQSHRREQTNQLMVKVKEAKLRLYSLEDSEAGGDVYALTNAKRWDESELTWDNARDEVSASGEVFVGVIAGYIDEGLWYEVDVTSALDCCAKTVGKMNLDLLLRTDSSYGVTYASKEYASGSYAPELILTYSIETVVT</sequence>